<proteinExistence type="predicted"/>
<accession>A0A656PQ41</accession>
<evidence type="ECO:0000313" key="1">
    <source>
        <dbReference type="EMBL" id="HCQ40536.1"/>
    </source>
</evidence>
<reference evidence="1 2" key="1">
    <citation type="journal article" date="2018" name="Nat. Biotechnol.">
        <title>A standardized bacterial taxonomy based on genome phylogeny substantially revises the tree of life.</title>
        <authorList>
            <person name="Parks D.H."/>
            <person name="Chuvochina M."/>
            <person name="Waite D.W."/>
            <person name="Rinke C."/>
            <person name="Skarshewski A."/>
            <person name="Chaumeil P.A."/>
            <person name="Hugenholtz P."/>
        </authorList>
    </citation>
    <scope>NUCLEOTIDE SEQUENCE [LARGE SCALE GENOMIC DNA]</scope>
    <source>
        <strain evidence="1">UBA12021</strain>
    </source>
</reference>
<gene>
    <name evidence="1" type="ORF">DIU24_02375</name>
</gene>
<protein>
    <submittedName>
        <fullName evidence="1">Uncharacterized protein</fullName>
    </submittedName>
</protein>
<dbReference type="Proteomes" id="UP000262056">
    <property type="component" value="Unassembled WGS sequence"/>
</dbReference>
<evidence type="ECO:0000313" key="2">
    <source>
        <dbReference type="Proteomes" id="UP000262056"/>
    </source>
</evidence>
<sequence>MTDPASDCSGAFLNIPEIMCDWFNVSTEEEGRTNAQKIANEMGKVIILLRNADGVFYFALAGSGGFERAKKQLIEFNFVQIATYEPVK</sequence>
<dbReference type="EMBL" id="DQFB01000003">
    <property type="protein sequence ID" value="HCQ40536.1"/>
    <property type="molecule type" value="Genomic_DNA"/>
</dbReference>
<dbReference type="AlphaFoldDB" id="A0A656PQ41"/>
<name>A0A656PQ41_UNCKA</name>
<comment type="caution">
    <text evidence="1">The sequence shown here is derived from an EMBL/GenBank/DDBJ whole genome shotgun (WGS) entry which is preliminary data.</text>
</comment>
<organism evidence="1 2">
    <name type="scientific">candidate division WWE3 bacterium</name>
    <dbReference type="NCBI Taxonomy" id="2053526"/>
    <lineage>
        <taxon>Bacteria</taxon>
        <taxon>Katanobacteria</taxon>
    </lineage>
</organism>